<feature type="compositionally biased region" description="Polar residues" evidence="1">
    <location>
        <begin position="22"/>
        <end position="36"/>
    </location>
</feature>
<organism evidence="2 3">
    <name type="scientific">Modicella reniformis</name>
    <dbReference type="NCBI Taxonomy" id="1440133"/>
    <lineage>
        <taxon>Eukaryota</taxon>
        <taxon>Fungi</taxon>
        <taxon>Fungi incertae sedis</taxon>
        <taxon>Mucoromycota</taxon>
        <taxon>Mortierellomycotina</taxon>
        <taxon>Mortierellomycetes</taxon>
        <taxon>Mortierellales</taxon>
        <taxon>Mortierellaceae</taxon>
        <taxon>Modicella</taxon>
    </lineage>
</organism>
<dbReference type="EMBL" id="JAAAHW010005597">
    <property type="protein sequence ID" value="KAF9967584.1"/>
    <property type="molecule type" value="Genomic_DNA"/>
</dbReference>
<proteinExistence type="predicted"/>
<dbReference type="Proteomes" id="UP000749646">
    <property type="component" value="Unassembled WGS sequence"/>
</dbReference>
<gene>
    <name evidence="2" type="ORF">BGZ65_013004</name>
</gene>
<comment type="caution">
    <text evidence="2">The sequence shown here is derived from an EMBL/GenBank/DDBJ whole genome shotgun (WGS) entry which is preliminary data.</text>
</comment>
<name>A0A9P6JCZ2_9FUNG</name>
<protein>
    <submittedName>
        <fullName evidence="2">Uncharacterized protein</fullName>
    </submittedName>
</protein>
<keyword evidence="3" id="KW-1185">Reference proteome</keyword>
<dbReference type="OrthoDB" id="5550090at2759"/>
<dbReference type="AlphaFoldDB" id="A0A9P6JCZ2"/>
<reference evidence="2" key="1">
    <citation type="journal article" date="2020" name="Fungal Divers.">
        <title>Resolving the Mortierellaceae phylogeny through synthesis of multi-gene phylogenetics and phylogenomics.</title>
        <authorList>
            <person name="Vandepol N."/>
            <person name="Liber J."/>
            <person name="Desiro A."/>
            <person name="Na H."/>
            <person name="Kennedy M."/>
            <person name="Barry K."/>
            <person name="Grigoriev I.V."/>
            <person name="Miller A.N."/>
            <person name="O'Donnell K."/>
            <person name="Stajich J.E."/>
            <person name="Bonito G."/>
        </authorList>
    </citation>
    <scope>NUCLEOTIDE SEQUENCE</scope>
    <source>
        <strain evidence="2">MES-2147</strain>
    </source>
</reference>
<accession>A0A9P6JCZ2</accession>
<sequence length="131" mass="14851">MKDDTGSALYFPTSHRRHHSRTISQAHTSNSRQQSPALELIPAPTSTGTITLTTTTTVLAEPARRPREYINVAQRKEMRKHGAIRDSCYWNKLLIAARKSRGPYFCPTTRMYQVDSASNLYWSGYTDTETA</sequence>
<evidence type="ECO:0000313" key="2">
    <source>
        <dbReference type="EMBL" id="KAF9967584.1"/>
    </source>
</evidence>
<feature type="non-terminal residue" evidence="2">
    <location>
        <position position="1"/>
    </location>
</feature>
<evidence type="ECO:0000313" key="3">
    <source>
        <dbReference type="Proteomes" id="UP000749646"/>
    </source>
</evidence>
<feature type="region of interest" description="Disordered" evidence="1">
    <location>
        <begin position="1"/>
        <end position="37"/>
    </location>
</feature>
<evidence type="ECO:0000256" key="1">
    <source>
        <dbReference type="SAM" id="MobiDB-lite"/>
    </source>
</evidence>